<keyword evidence="5" id="KW-0175">Coiled coil</keyword>
<sequence length="764" mass="80182">AQDRCHRIGQTREVHIYRLISEKTIEENILLKSDQKRHLDFLAIQSGGFNPDALRRFSPQDLFSISGKAETQGPSADDIKAAMRDAEDEGDAAAAAALEQEAAADLAEFNADPVPAAAAENDGDDEDAEPEDGRDEAVPASGDGSAAAQAGAQPPAAEPALAERQPSAAMDAGGGVDEAELGVTQLMEGAGRDSNALAQLEASLRPIERYAVRVVEETHPGLAPSAVEDVPEPAMPQEQWSLQELERIEAEQEAEAEEEGGAAAIADWDKAAADAAYQEEVERALEQQRLWEADQAKQAAALQQEWEELQAQQAAAQAAAAPRALSMQQASKVPAQAWKAVSTVEVEAGMSKRMRKDKKMLKRQRREAAAAAASGIKLEAVPFVANRKRSIDELPQDRSKKARFQELPRLLDAGRIKREGQIPNGRASSRGRPQEKSPGTWLPWETNEDFILVSLVQQALVSLAAAPASTAPANPTLSQTPALAAATSALLAGRMRTPRQCEARFAGLIQASRAAAARKGPVPSSLLTRLRHRLAAHLAGRACTPESIAMAMAKATMCYDPVQTPGGKEVTARAATNAARQVFQQLAALLGDPKSLSGADTAAEDTVSQATPAEATNLLQSVRRVCGGAARGLSKQLGPLTASLNSGSSIREVNADLIQRLQPPKPQPKPAALLPHQAGYPQGQAGAQPSHPINQYTAPAGWAQDARSAAVKCPAGTASGGAAGFAGTCKCAAPPHAAACPDILEPACSSALHGTFPSACASPI</sequence>
<reference evidence="7 8" key="1">
    <citation type="journal article" date="2024" name="Nat. Commun.">
        <title>Phylogenomics reveals the evolutionary origins of lichenization in chlorophyte algae.</title>
        <authorList>
            <person name="Puginier C."/>
            <person name="Libourel C."/>
            <person name="Otte J."/>
            <person name="Skaloud P."/>
            <person name="Haon M."/>
            <person name="Grisel S."/>
            <person name="Petersen M."/>
            <person name="Berrin J.G."/>
            <person name="Delaux P.M."/>
            <person name="Dal Grande F."/>
            <person name="Keller J."/>
        </authorList>
    </citation>
    <scope>NUCLEOTIDE SEQUENCE [LARGE SCALE GENOMIC DNA]</scope>
    <source>
        <strain evidence="7 8">SAG 2523</strain>
    </source>
</reference>
<proteinExistence type="predicted"/>
<accession>A0AAW1SR15</accession>
<dbReference type="GO" id="GO:0016887">
    <property type="term" value="F:ATP hydrolysis activity"/>
    <property type="evidence" value="ECO:0007669"/>
    <property type="project" value="TreeGrafter"/>
</dbReference>
<feature type="region of interest" description="Disordered" evidence="6">
    <location>
        <begin position="116"/>
        <end position="174"/>
    </location>
</feature>
<dbReference type="InterPro" id="IPR027417">
    <property type="entry name" value="P-loop_NTPase"/>
</dbReference>
<keyword evidence="3" id="KW-0378">Hydrolase</keyword>
<feature type="compositionally biased region" description="Low complexity" evidence="6">
    <location>
        <begin position="139"/>
        <end position="166"/>
    </location>
</feature>
<dbReference type="GO" id="GO:0000812">
    <property type="term" value="C:Swr1 complex"/>
    <property type="evidence" value="ECO:0007669"/>
    <property type="project" value="TreeGrafter"/>
</dbReference>
<comment type="caution">
    <text evidence="7">The sequence shown here is derived from an EMBL/GenBank/DDBJ whole genome shotgun (WGS) entry which is preliminary data.</text>
</comment>
<organism evidence="7 8">
    <name type="scientific">Apatococcus fuscideae</name>
    <dbReference type="NCBI Taxonomy" id="2026836"/>
    <lineage>
        <taxon>Eukaryota</taxon>
        <taxon>Viridiplantae</taxon>
        <taxon>Chlorophyta</taxon>
        <taxon>core chlorophytes</taxon>
        <taxon>Trebouxiophyceae</taxon>
        <taxon>Chlorellales</taxon>
        <taxon>Chlorellaceae</taxon>
        <taxon>Apatococcus</taxon>
    </lineage>
</organism>
<dbReference type="GO" id="GO:0005524">
    <property type="term" value="F:ATP binding"/>
    <property type="evidence" value="ECO:0007669"/>
    <property type="project" value="UniProtKB-KW"/>
</dbReference>
<dbReference type="GO" id="GO:0004386">
    <property type="term" value="F:helicase activity"/>
    <property type="evidence" value="ECO:0007669"/>
    <property type="project" value="UniProtKB-KW"/>
</dbReference>
<dbReference type="PANTHER" id="PTHR45685">
    <property type="entry name" value="HELICASE SRCAP-RELATED"/>
    <property type="match status" value="1"/>
</dbReference>
<keyword evidence="3" id="KW-0347">Helicase</keyword>
<feature type="region of interest" description="Disordered" evidence="6">
    <location>
        <begin position="248"/>
        <end position="267"/>
    </location>
</feature>
<evidence type="ECO:0000313" key="7">
    <source>
        <dbReference type="EMBL" id="KAK9852354.1"/>
    </source>
</evidence>
<evidence type="ECO:0000256" key="1">
    <source>
        <dbReference type="ARBA" id="ARBA00004123"/>
    </source>
</evidence>
<evidence type="ECO:0000256" key="6">
    <source>
        <dbReference type="SAM" id="MobiDB-lite"/>
    </source>
</evidence>
<gene>
    <name evidence="7" type="ORF">WJX84_001837</name>
</gene>
<feature type="non-terminal residue" evidence="7">
    <location>
        <position position="1"/>
    </location>
</feature>
<dbReference type="GO" id="GO:0006338">
    <property type="term" value="P:chromatin remodeling"/>
    <property type="evidence" value="ECO:0007669"/>
    <property type="project" value="TreeGrafter"/>
</dbReference>
<evidence type="ECO:0000256" key="5">
    <source>
        <dbReference type="SAM" id="Coils"/>
    </source>
</evidence>
<evidence type="ECO:0000256" key="2">
    <source>
        <dbReference type="ARBA" id="ARBA00022741"/>
    </source>
</evidence>
<keyword evidence="8" id="KW-1185">Reference proteome</keyword>
<feature type="compositionally biased region" description="Low complexity" evidence="6">
    <location>
        <begin position="670"/>
        <end position="689"/>
    </location>
</feature>
<dbReference type="SUPFAM" id="SSF52540">
    <property type="entry name" value="P-loop containing nucleoside triphosphate hydrolases"/>
    <property type="match status" value="1"/>
</dbReference>
<comment type="subcellular location">
    <subcellularLocation>
        <location evidence="1">Nucleus</location>
    </subcellularLocation>
</comment>
<keyword evidence="2" id="KW-0547">Nucleotide-binding</keyword>
<dbReference type="InterPro" id="IPR050520">
    <property type="entry name" value="INO80/SWR1_helicase"/>
</dbReference>
<keyword evidence="4" id="KW-0067">ATP-binding</keyword>
<feature type="compositionally biased region" description="Acidic residues" evidence="6">
    <location>
        <begin position="251"/>
        <end position="260"/>
    </location>
</feature>
<feature type="coiled-coil region" evidence="5">
    <location>
        <begin position="292"/>
        <end position="319"/>
    </location>
</feature>
<dbReference type="AlphaFoldDB" id="A0AAW1SR15"/>
<name>A0AAW1SR15_9CHLO</name>
<evidence type="ECO:0000256" key="4">
    <source>
        <dbReference type="ARBA" id="ARBA00022840"/>
    </source>
</evidence>
<dbReference type="PANTHER" id="PTHR45685:SF1">
    <property type="entry name" value="HELICASE SRCAP"/>
    <property type="match status" value="1"/>
</dbReference>
<protein>
    <submittedName>
        <fullName evidence="7">Uncharacterized protein</fullName>
    </submittedName>
</protein>
<feature type="region of interest" description="Disordered" evidence="6">
    <location>
        <begin position="661"/>
        <end position="697"/>
    </location>
</feature>
<dbReference type="GO" id="GO:0042393">
    <property type="term" value="F:histone binding"/>
    <property type="evidence" value="ECO:0007669"/>
    <property type="project" value="TreeGrafter"/>
</dbReference>
<feature type="compositionally biased region" description="Acidic residues" evidence="6">
    <location>
        <begin position="121"/>
        <end position="134"/>
    </location>
</feature>
<dbReference type="EMBL" id="JALJOV010001193">
    <property type="protein sequence ID" value="KAK9852354.1"/>
    <property type="molecule type" value="Genomic_DNA"/>
</dbReference>
<evidence type="ECO:0000256" key="3">
    <source>
        <dbReference type="ARBA" id="ARBA00022806"/>
    </source>
</evidence>
<evidence type="ECO:0000313" key="8">
    <source>
        <dbReference type="Proteomes" id="UP001485043"/>
    </source>
</evidence>
<feature type="region of interest" description="Disordered" evidence="6">
    <location>
        <begin position="415"/>
        <end position="441"/>
    </location>
</feature>
<dbReference type="Gene3D" id="3.40.50.300">
    <property type="entry name" value="P-loop containing nucleotide triphosphate hydrolases"/>
    <property type="match status" value="1"/>
</dbReference>
<dbReference type="GO" id="GO:0003677">
    <property type="term" value="F:DNA binding"/>
    <property type="evidence" value="ECO:0007669"/>
    <property type="project" value="UniProtKB-KW"/>
</dbReference>
<dbReference type="Proteomes" id="UP001485043">
    <property type="component" value="Unassembled WGS sequence"/>
</dbReference>